<dbReference type="EMBL" id="KI914034">
    <property type="protein sequence ID" value="ETV90498.1"/>
    <property type="molecule type" value="Genomic_DNA"/>
</dbReference>
<dbReference type="RefSeq" id="XP_008880886.1">
    <property type="nucleotide sequence ID" value="XM_008882664.1"/>
</dbReference>
<dbReference type="PANTHER" id="PTHR37558:SF1">
    <property type="entry name" value="HTH CENPB-TYPE DOMAIN-CONTAINING PROTEIN"/>
    <property type="match status" value="1"/>
</dbReference>
<evidence type="ECO:0008006" key="2">
    <source>
        <dbReference type="Google" id="ProtNLM"/>
    </source>
</evidence>
<name>A0A024T8Z6_9STRA</name>
<dbReference type="AlphaFoldDB" id="A0A024T8Z6"/>
<gene>
    <name evidence="1" type="ORF">H310_14738</name>
</gene>
<organism evidence="1">
    <name type="scientific">Aphanomyces invadans</name>
    <dbReference type="NCBI Taxonomy" id="157072"/>
    <lineage>
        <taxon>Eukaryota</taxon>
        <taxon>Sar</taxon>
        <taxon>Stramenopiles</taxon>
        <taxon>Oomycota</taxon>
        <taxon>Saprolegniomycetes</taxon>
        <taxon>Saprolegniales</taxon>
        <taxon>Verrucalvaceae</taxon>
        <taxon>Aphanomyces</taxon>
    </lineage>
</organism>
<dbReference type="OrthoDB" id="76425at2759"/>
<dbReference type="VEuPathDB" id="FungiDB:H310_14738"/>
<accession>A0A024T8Z6</accession>
<dbReference type="GeneID" id="20091788"/>
<reference evidence="1" key="1">
    <citation type="submission" date="2013-12" db="EMBL/GenBank/DDBJ databases">
        <title>The Genome Sequence of Aphanomyces invadans NJM9701.</title>
        <authorList>
            <consortium name="The Broad Institute Genomics Platform"/>
            <person name="Russ C."/>
            <person name="Tyler B."/>
            <person name="van West P."/>
            <person name="Dieguez-Uribeondo J."/>
            <person name="Young S.K."/>
            <person name="Zeng Q."/>
            <person name="Gargeya S."/>
            <person name="Fitzgerald M."/>
            <person name="Abouelleil A."/>
            <person name="Alvarado L."/>
            <person name="Chapman S.B."/>
            <person name="Gainer-Dewar J."/>
            <person name="Goldberg J."/>
            <person name="Griggs A."/>
            <person name="Gujja S."/>
            <person name="Hansen M."/>
            <person name="Howarth C."/>
            <person name="Imamovic A."/>
            <person name="Ireland A."/>
            <person name="Larimer J."/>
            <person name="McCowan C."/>
            <person name="Murphy C."/>
            <person name="Pearson M."/>
            <person name="Poon T.W."/>
            <person name="Priest M."/>
            <person name="Roberts A."/>
            <person name="Saif S."/>
            <person name="Shea T."/>
            <person name="Sykes S."/>
            <person name="Wortman J."/>
            <person name="Nusbaum C."/>
            <person name="Birren B."/>
        </authorList>
    </citation>
    <scope>NUCLEOTIDE SEQUENCE [LARGE SCALE GENOMIC DNA]</scope>
    <source>
        <strain evidence="1">NJM9701</strain>
    </source>
</reference>
<sequence length="255" mass="29254">MSLEESSKLKPAHRFTVQEDIDLLKEVILVRPHDAPYGQTAGRWEEVGDHMRAIHGMTTTTVDCRKRHDDLMVAFKQDTIKSLRASGTEKQNSEQEQLLQDLLGMTNAETDRKRALMEEEEAIGDKRVADEHAVREATMRTLKRKAEHLRAQSDDHSTMDFDNKALRGPSMFKDASYAVEFATSLKKSTALKMDEISAQREPNALMAKKLELEERRYELDKAECEARFALEQRGRLAQLEFMQATLEVMRAMAKR</sequence>
<proteinExistence type="predicted"/>
<evidence type="ECO:0000313" key="1">
    <source>
        <dbReference type="EMBL" id="ETV90498.1"/>
    </source>
</evidence>
<dbReference type="PANTHER" id="PTHR37558">
    <property type="entry name" value="HTH CENPB-TYPE DOMAIN-CONTAINING PROTEIN"/>
    <property type="match status" value="1"/>
</dbReference>
<protein>
    <recommendedName>
        <fullName evidence="2">Myb-like domain-containing protein</fullName>
    </recommendedName>
</protein>